<keyword evidence="5" id="KW-1185">Reference proteome</keyword>
<dbReference type="Proteomes" id="UP001642409">
    <property type="component" value="Unassembled WGS sequence"/>
</dbReference>
<reference evidence="3" key="1">
    <citation type="submission" date="2023-06" db="EMBL/GenBank/DDBJ databases">
        <authorList>
            <person name="Kurt Z."/>
        </authorList>
    </citation>
    <scope>NUCLEOTIDE SEQUENCE</scope>
</reference>
<gene>
    <name evidence="3" type="ORF">HINF_LOCUS40356</name>
    <name evidence="4" type="ORF">HINF_LOCUS8613</name>
</gene>
<sequence length="176" mass="20252">MNLKELQANNNKITDLHGVQHLKYLNTLNLNNNKISDLTPLSGCIFLLSLQIQNNQILDLSPLKHNHFLQYLIMENNYISSIQPLSKLKNFKNFYFTLRNQVNPSLAQIQTSARMKSISTNISHLQNLEFYQINVQSHFSSVTYNIELLFDIIADVQLNLSNKLQQVFGTVEDASQ</sequence>
<organism evidence="3">
    <name type="scientific">Hexamita inflata</name>
    <dbReference type="NCBI Taxonomy" id="28002"/>
    <lineage>
        <taxon>Eukaryota</taxon>
        <taxon>Metamonada</taxon>
        <taxon>Diplomonadida</taxon>
        <taxon>Hexamitidae</taxon>
        <taxon>Hexamitinae</taxon>
        <taxon>Hexamita</taxon>
    </lineage>
</organism>
<dbReference type="InterPro" id="IPR001611">
    <property type="entry name" value="Leu-rich_rpt"/>
</dbReference>
<evidence type="ECO:0000256" key="1">
    <source>
        <dbReference type="ARBA" id="ARBA00022614"/>
    </source>
</evidence>
<proteinExistence type="predicted"/>
<reference evidence="4 5" key="2">
    <citation type="submission" date="2024-07" db="EMBL/GenBank/DDBJ databases">
        <authorList>
            <person name="Akdeniz Z."/>
        </authorList>
    </citation>
    <scope>NUCLEOTIDE SEQUENCE [LARGE SCALE GENOMIC DNA]</scope>
</reference>
<evidence type="ECO:0000256" key="2">
    <source>
        <dbReference type="ARBA" id="ARBA00022737"/>
    </source>
</evidence>
<keyword evidence="1" id="KW-0433">Leucine-rich repeat</keyword>
<name>A0AA86Q5V4_9EUKA</name>
<dbReference type="InterPro" id="IPR032675">
    <property type="entry name" value="LRR_dom_sf"/>
</dbReference>
<dbReference type="EMBL" id="CATOUU010000834">
    <property type="protein sequence ID" value="CAI9952711.1"/>
    <property type="molecule type" value="Genomic_DNA"/>
</dbReference>
<evidence type="ECO:0000313" key="4">
    <source>
        <dbReference type="EMBL" id="CAL5985152.1"/>
    </source>
</evidence>
<dbReference type="SUPFAM" id="SSF52058">
    <property type="entry name" value="L domain-like"/>
    <property type="match status" value="1"/>
</dbReference>
<evidence type="ECO:0000313" key="5">
    <source>
        <dbReference type="Proteomes" id="UP001642409"/>
    </source>
</evidence>
<dbReference type="PROSITE" id="PS51450">
    <property type="entry name" value="LRR"/>
    <property type="match status" value="3"/>
</dbReference>
<dbReference type="AlphaFoldDB" id="A0AA86Q5V4"/>
<dbReference type="EMBL" id="CAXDID020000018">
    <property type="protein sequence ID" value="CAL5985152.1"/>
    <property type="molecule type" value="Genomic_DNA"/>
</dbReference>
<dbReference type="PANTHER" id="PTHR46652:SF3">
    <property type="entry name" value="LEUCINE-RICH REPEAT-CONTAINING PROTEIN 9"/>
    <property type="match status" value="1"/>
</dbReference>
<protein>
    <submittedName>
        <fullName evidence="3">Leucine-rich repeat domain-containing protein</fullName>
    </submittedName>
    <submittedName>
        <fullName evidence="4">Leucine-rich_repeat domain-containing protein</fullName>
    </submittedName>
</protein>
<keyword evidence="2" id="KW-0677">Repeat</keyword>
<dbReference type="InterPro" id="IPR050836">
    <property type="entry name" value="SDS22/Internalin_LRR"/>
</dbReference>
<dbReference type="Pfam" id="PF12799">
    <property type="entry name" value="LRR_4"/>
    <property type="match status" value="1"/>
</dbReference>
<dbReference type="Gene3D" id="3.80.10.10">
    <property type="entry name" value="Ribonuclease Inhibitor"/>
    <property type="match status" value="1"/>
</dbReference>
<dbReference type="PANTHER" id="PTHR46652">
    <property type="entry name" value="LEUCINE-RICH REPEAT AND IQ DOMAIN-CONTAINING PROTEIN 1-RELATED"/>
    <property type="match status" value="1"/>
</dbReference>
<evidence type="ECO:0000313" key="3">
    <source>
        <dbReference type="EMBL" id="CAI9952711.1"/>
    </source>
</evidence>
<comment type="caution">
    <text evidence="3">The sequence shown here is derived from an EMBL/GenBank/DDBJ whole genome shotgun (WGS) entry which is preliminary data.</text>
</comment>
<accession>A0AA86Q5V4</accession>
<dbReference type="InterPro" id="IPR025875">
    <property type="entry name" value="Leu-rich_rpt_4"/>
</dbReference>